<keyword evidence="3" id="KW-1185">Reference proteome</keyword>
<feature type="chain" id="PRO_5047452719" description="Lipoprotein" evidence="1">
    <location>
        <begin position="25"/>
        <end position="263"/>
    </location>
</feature>
<evidence type="ECO:0000256" key="1">
    <source>
        <dbReference type="SAM" id="SignalP"/>
    </source>
</evidence>
<keyword evidence="1" id="KW-0732">Signal</keyword>
<gene>
    <name evidence="2" type="ORF">QLQ12_46650</name>
</gene>
<feature type="signal peptide" evidence="1">
    <location>
        <begin position="1"/>
        <end position="24"/>
    </location>
</feature>
<comment type="caution">
    <text evidence="2">The sequence shown here is derived from an EMBL/GenBank/DDBJ whole genome shotgun (WGS) entry which is preliminary data.</text>
</comment>
<reference evidence="2 3" key="1">
    <citation type="submission" date="2023-05" db="EMBL/GenBank/DDBJ databases">
        <title>Actinoplanes sp. NEAU-A12 genome sequencing.</title>
        <authorList>
            <person name="Wang Z.-S."/>
        </authorList>
    </citation>
    <scope>NUCLEOTIDE SEQUENCE [LARGE SCALE GENOMIC DNA]</scope>
    <source>
        <strain evidence="2 3">NEAU-A12</strain>
    </source>
</reference>
<evidence type="ECO:0008006" key="4">
    <source>
        <dbReference type="Google" id="ProtNLM"/>
    </source>
</evidence>
<dbReference type="Gene3D" id="2.50.20.20">
    <property type="match status" value="1"/>
</dbReference>
<proteinExistence type="predicted"/>
<dbReference type="PROSITE" id="PS51257">
    <property type="entry name" value="PROKAR_LIPOPROTEIN"/>
    <property type="match status" value="1"/>
</dbReference>
<sequence length="263" mass="26619">MGERFVDRKKTLTALMASCVLAVAGCTDDGATAPAAPAADDALAQLRAAAAKTTSVPGHVTMSAPNVEVTGDTDAAGRATALVITTDSNGEKTRQEVRVFGDDAYYKLGKTILPNLDATKFIAFPAADFATVSLVHLGDPFDPAGAKGLTAAATSATRAGDGTYTGTADLSGAPGATSRGLLPGTAEQLERGGANLKAVPFEATVDRQGQLTSLTVRVPAYGSAPARDSRTRFSALGTPVTVAAPTAAEITDVPDSLRKLLAG</sequence>
<evidence type="ECO:0000313" key="2">
    <source>
        <dbReference type="EMBL" id="MDI6106064.1"/>
    </source>
</evidence>
<name>A0ABT6X232_9ACTN</name>
<protein>
    <recommendedName>
        <fullName evidence="4">Lipoprotein</fullName>
    </recommendedName>
</protein>
<accession>A0ABT6X232</accession>
<dbReference type="RefSeq" id="WP_282767523.1">
    <property type="nucleotide sequence ID" value="NZ_JASCTH010000077.1"/>
</dbReference>
<dbReference type="Proteomes" id="UP001241758">
    <property type="component" value="Unassembled WGS sequence"/>
</dbReference>
<organism evidence="2 3">
    <name type="scientific">Actinoplanes sandaracinus</name>
    <dbReference type="NCBI Taxonomy" id="3045177"/>
    <lineage>
        <taxon>Bacteria</taxon>
        <taxon>Bacillati</taxon>
        <taxon>Actinomycetota</taxon>
        <taxon>Actinomycetes</taxon>
        <taxon>Micromonosporales</taxon>
        <taxon>Micromonosporaceae</taxon>
        <taxon>Actinoplanes</taxon>
    </lineage>
</organism>
<evidence type="ECO:0000313" key="3">
    <source>
        <dbReference type="Proteomes" id="UP001241758"/>
    </source>
</evidence>
<dbReference type="EMBL" id="JASCTH010000077">
    <property type="protein sequence ID" value="MDI6106064.1"/>
    <property type="molecule type" value="Genomic_DNA"/>
</dbReference>